<evidence type="ECO:0000313" key="3">
    <source>
        <dbReference type="Proteomes" id="UP001634394"/>
    </source>
</evidence>
<evidence type="ECO:0000313" key="1">
    <source>
        <dbReference type="EMBL" id="KAL3846651.1"/>
    </source>
</evidence>
<evidence type="ECO:0000313" key="2">
    <source>
        <dbReference type="EMBL" id="KAL3846715.1"/>
    </source>
</evidence>
<sequence>MSIPGEDGVHTRVLTVPKRIGNQKVLRATSALTSGRLIVIPIEDFHPTLKTLHQATGYGKERVMLHKV</sequence>
<dbReference type="AlphaFoldDB" id="A0ABD3UB22"/>
<dbReference type="Proteomes" id="UP001634394">
    <property type="component" value="Unassembled WGS sequence"/>
</dbReference>
<dbReference type="EMBL" id="JBJQND010000016">
    <property type="protein sequence ID" value="KAL3846715.1"/>
    <property type="molecule type" value="Genomic_DNA"/>
</dbReference>
<name>A0ABD3UB22_SINWO</name>
<keyword evidence="3" id="KW-1185">Reference proteome</keyword>
<reference evidence="1 3" key="1">
    <citation type="submission" date="2024-11" db="EMBL/GenBank/DDBJ databases">
        <title>Chromosome-level genome assembly of the freshwater bivalve Anodonta woodiana.</title>
        <authorList>
            <person name="Chen X."/>
        </authorList>
    </citation>
    <scope>NUCLEOTIDE SEQUENCE [LARGE SCALE GENOMIC DNA]</scope>
    <source>
        <strain evidence="1">MN2024</strain>
        <tissue evidence="1">Gills</tissue>
    </source>
</reference>
<organism evidence="1 3">
    <name type="scientific">Sinanodonta woodiana</name>
    <name type="common">Chinese pond mussel</name>
    <name type="synonym">Anodonta woodiana</name>
    <dbReference type="NCBI Taxonomy" id="1069815"/>
    <lineage>
        <taxon>Eukaryota</taxon>
        <taxon>Metazoa</taxon>
        <taxon>Spiralia</taxon>
        <taxon>Lophotrochozoa</taxon>
        <taxon>Mollusca</taxon>
        <taxon>Bivalvia</taxon>
        <taxon>Autobranchia</taxon>
        <taxon>Heteroconchia</taxon>
        <taxon>Palaeoheterodonta</taxon>
        <taxon>Unionida</taxon>
        <taxon>Unionoidea</taxon>
        <taxon>Unionidae</taxon>
        <taxon>Unioninae</taxon>
        <taxon>Sinanodonta</taxon>
    </lineage>
</organism>
<proteinExistence type="predicted"/>
<accession>A0ABD3UB22</accession>
<dbReference type="EMBL" id="JBJQND010000016">
    <property type="protein sequence ID" value="KAL3846651.1"/>
    <property type="molecule type" value="Genomic_DNA"/>
</dbReference>
<gene>
    <name evidence="1" type="ORF">ACJMK2_017623</name>
    <name evidence="2" type="ORF">ACJMK2_017681</name>
</gene>
<protein>
    <submittedName>
        <fullName evidence="1">Uncharacterized protein</fullName>
    </submittedName>
</protein>
<comment type="caution">
    <text evidence="1">The sequence shown here is derived from an EMBL/GenBank/DDBJ whole genome shotgun (WGS) entry which is preliminary data.</text>
</comment>